<protein>
    <submittedName>
        <fullName evidence="1">Uncharacterized protein</fullName>
    </submittedName>
</protein>
<dbReference type="Proteomes" id="UP000327013">
    <property type="component" value="Chromosome 6"/>
</dbReference>
<reference evidence="1 2" key="1">
    <citation type="submission" date="2019-06" db="EMBL/GenBank/DDBJ databases">
        <title>A chromosomal-level reference genome of Carpinus fangiana (Coryloideae, Betulaceae).</title>
        <authorList>
            <person name="Yang X."/>
            <person name="Wang Z."/>
            <person name="Zhang L."/>
            <person name="Hao G."/>
            <person name="Liu J."/>
            <person name="Yang Y."/>
        </authorList>
    </citation>
    <scope>NUCLEOTIDE SEQUENCE [LARGE SCALE GENOMIC DNA]</scope>
    <source>
        <strain evidence="1">Cfa_2016G</strain>
        <tissue evidence="1">Leaf</tissue>
    </source>
</reference>
<gene>
    <name evidence="1" type="ORF">FH972_016378</name>
</gene>
<proteinExistence type="predicted"/>
<keyword evidence="2" id="KW-1185">Reference proteome</keyword>
<evidence type="ECO:0000313" key="1">
    <source>
        <dbReference type="EMBL" id="KAE8077859.1"/>
    </source>
</evidence>
<name>A0A5N6RG91_9ROSI</name>
<dbReference type="EMBL" id="CM017326">
    <property type="protein sequence ID" value="KAE8077859.1"/>
    <property type="molecule type" value="Genomic_DNA"/>
</dbReference>
<accession>A0A5N6RG91</accession>
<dbReference type="AlphaFoldDB" id="A0A5N6RG91"/>
<evidence type="ECO:0000313" key="2">
    <source>
        <dbReference type="Proteomes" id="UP000327013"/>
    </source>
</evidence>
<sequence>MGWRETDIDVGGRRMILVPDTNQLGLRPIWVYYPFWKKSGCKDVGSHWDDIS</sequence>
<organism evidence="1 2">
    <name type="scientific">Carpinus fangiana</name>
    <dbReference type="NCBI Taxonomy" id="176857"/>
    <lineage>
        <taxon>Eukaryota</taxon>
        <taxon>Viridiplantae</taxon>
        <taxon>Streptophyta</taxon>
        <taxon>Embryophyta</taxon>
        <taxon>Tracheophyta</taxon>
        <taxon>Spermatophyta</taxon>
        <taxon>Magnoliopsida</taxon>
        <taxon>eudicotyledons</taxon>
        <taxon>Gunneridae</taxon>
        <taxon>Pentapetalae</taxon>
        <taxon>rosids</taxon>
        <taxon>fabids</taxon>
        <taxon>Fagales</taxon>
        <taxon>Betulaceae</taxon>
        <taxon>Carpinus</taxon>
    </lineage>
</organism>